<evidence type="ECO:0000313" key="4">
    <source>
        <dbReference type="Proteomes" id="UP000018208"/>
    </source>
</evidence>
<dbReference type="Proteomes" id="UP000018208">
    <property type="component" value="Unassembled WGS sequence"/>
</dbReference>
<evidence type="ECO:0000313" key="2">
    <source>
        <dbReference type="EMBL" id="KAH0569389.1"/>
    </source>
</evidence>
<accession>V6LZ15</accession>
<evidence type="ECO:0000313" key="3">
    <source>
        <dbReference type="EMBL" id="KAH0577318.1"/>
    </source>
</evidence>
<protein>
    <submittedName>
        <fullName evidence="1">Uncharacterized protein</fullName>
    </submittedName>
</protein>
<name>V6LZ15_9EUKA</name>
<reference evidence="1 2" key="1">
    <citation type="journal article" date="2014" name="PLoS Genet.">
        <title>The Genome of Spironucleus salmonicida Highlights a Fish Pathogen Adapted to Fluctuating Environments.</title>
        <authorList>
            <person name="Xu F."/>
            <person name="Jerlstrom-Hultqvist J."/>
            <person name="Einarsson E."/>
            <person name="Astvaldsson A."/>
            <person name="Svard S.G."/>
            <person name="Andersson J.O."/>
        </authorList>
    </citation>
    <scope>NUCLEOTIDE SEQUENCE</scope>
    <source>
        <strain evidence="2">ATCC 50377</strain>
    </source>
</reference>
<proteinExistence type="predicted"/>
<dbReference type="AlphaFoldDB" id="V6LZ15"/>
<gene>
    <name evidence="1" type="ORF">SS50377_10121</name>
    <name evidence="3" type="ORF">SS50377_20669</name>
    <name evidence="2" type="ORF">SS50377_28742</name>
</gene>
<evidence type="ECO:0000313" key="1">
    <source>
        <dbReference type="EMBL" id="EST49518.1"/>
    </source>
</evidence>
<reference evidence="2" key="2">
    <citation type="submission" date="2020-12" db="EMBL/GenBank/DDBJ databases">
        <title>New Spironucleus salmonicida genome in near-complete chromosomes.</title>
        <authorList>
            <person name="Xu F."/>
            <person name="Kurt Z."/>
            <person name="Jimenez-Gonzalez A."/>
            <person name="Astvaldsson A."/>
            <person name="Andersson J.O."/>
            <person name="Svard S.G."/>
        </authorList>
    </citation>
    <scope>NUCLEOTIDE SEQUENCE</scope>
    <source>
        <strain evidence="2">ATCC 50377</strain>
    </source>
</reference>
<dbReference type="VEuPathDB" id="GiardiaDB:SS50377_20669"/>
<dbReference type="VEuPathDB" id="GiardiaDB:SS50377_28742"/>
<sequence>MRRFLGHCEMLSASFAFQCASPEKLFLRFKLRKNMSQKAQFQPHFIAHFCVLTDISVPGESKFPLQNVKISENRRILPRDALDAETLFWTYSRYWIIGVKPDFCANWPVTFLSCSIWPLRVCARTTFEIEFGFPLLFVYFSFSVSRFRPKIHFWRCEFLQFAVLRRWLSRPKIRFILSFSFCVKRIVFSWFGLIQGLVVFFSCTISADAVVIVGLSDNWFSCKSENSGIFQKYVLQYIIMLQNF</sequence>
<dbReference type="EMBL" id="KI545949">
    <property type="protein sequence ID" value="EST49518.1"/>
    <property type="molecule type" value="Genomic_DNA"/>
</dbReference>
<dbReference type="EMBL" id="AUWU02000001">
    <property type="protein sequence ID" value="KAH0577318.1"/>
    <property type="molecule type" value="Genomic_DNA"/>
</dbReference>
<organism evidence="1">
    <name type="scientific">Spironucleus salmonicida</name>
    <dbReference type="NCBI Taxonomy" id="348837"/>
    <lineage>
        <taxon>Eukaryota</taxon>
        <taxon>Metamonada</taxon>
        <taxon>Diplomonadida</taxon>
        <taxon>Hexamitidae</taxon>
        <taxon>Hexamitinae</taxon>
        <taxon>Spironucleus</taxon>
    </lineage>
</organism>
<keyword evidence="4" id="KW-1185">Reference proteome</keyword>
<dbReference type="EMBL" id="AUWU02000018">
    <property type="protein sequence ID" value="KAH0569389.1"/>
    <property type="molecule type" value="Genomic_DNA"/>
</dbReference>